<organism evidence="2 3">
    <name type="scientific">Solanum bulbocastanum</name>
    <name type="common">Wild potato</name>
    <dbReference type="NCBI Taxonomy" id="147425"/>
    <lineage>
        <taxon>Eukaryota</taxon>
        <taxon>Viridiplantae</taxon>
        <taxon>Streptophyta</taxon>
        <taxon>Embryophyta</taxon>
        <taxon>Tracheophyta</taxon>
        <taxon>Spermatophyta</taxon>
        <taxon>Magnoliopsida</taxon>
        <taxon>eudicotyledons</taxon>
        <taxon>Gunneridae</taxon>
        <taxon>Pentapetalae</taxon>
        <taxon>asterids</taxon>
        <taxon>lamiids</taxon>
        <taxon>Solanales</taxon>
        <taxon>Solanaceae</taxon>
        <taxon>Solanoideae</taxon>
        <taxon>Solaneae</taxon>
        <taxon>Solanum</taxon>
    </lineage>
</organism>
<comment type="caution">
    <text evidence="2">The sequence shown here is derived from an EMBL/GenBank/DDBJ whole genome shotgun (WGS) entry which is preliminary data.</text>
</comment>
<evidence type="ECO:0000256" key="1">
    <source>
        <dbReference type="SAM" id="MobiDB-lite"/>
    </source>
</evidence>
<keyword evidence="3" id="KW-1185">Reference proteome</keyword>
<dbReference type="AlphaFoldDB" id="A0AAN8U1S9"/>
<dbReference type="Proteomes" id="UP001371456">
    <property type="component" value="Unassembled WGS sequence"/>
</dbReference>
<proteinExistence type="predicted"/>
<reference evidence="2 3" key="1">
    <citation type="submission" date="2024-02" db="EMBL/GenBank/DDBJ databases">
        <title>de novo genome assembly of Solanum bulbocastanum strain 11H21.</title>
        <authorList>
            <person name="Hosaka A.J."/>
        </authorList>
    </citation>
    <scope>NUCLEOTIDE SEQUENCE [LARGE SCALE GENOMIC DNA]</scope>
    <source>
        <tissue evidence="2">Young leaves</tissue>
    </source>
</reference>
<gene>
    <name evidence="2" type="ORF">RDI58_006408</name>
</gene>
<dbReference type="InterPro" id="IPR039316">
    <property type="entry name" value="CLE25/26"/>
</dbReference>
<evidence type="ECO:0000313" key="3">
    <source>
        <dbReference type="Proteomes" id="UP001371456"/>
    </source>
</evidence>
<dbReference type="EMBL" id="JBANQN010000002">
    <property type="protein sequence ID" value="KAK6798705.1"/>
    <property type="molecule type" value="Genomic_DNA"/>
</dbReference>
<feature type="region of interest" description="Disordered" evidence="1">
    <location>
        <begin position="120"/>
        <end position="143"/>
    </location>
</feature>
<protein>
    <submittedName>
        <fullName evidence="2">Uncharacterized protein</fullName>
    </submittedName>
</protein>
<dbReference type="PANTHER" id="PTHR34277:SF18">
    <property type="entry name" value="CLAVATA3_ESR (CLE)-RELATED PROTEIN 25"/>
    <property type="match status" value="1"/>
</dbReference>
<name>A0AAN8U1S9_SOLBU</name>
<feature type="compositionally biased region" description="Basic and acidic residues" evidence="1">
    <location>
        <begin position="132"/>
        <end position="143"/>
    </location>
</feature>
<evidence type="ECO:0000313" key="2">
    <source>
        <dbReference type="EMBL" id="KAK6798705.1"/>
    </source>
</evidence>
<accession>A0AAN8U1S9</accession>
<dbReference type="PANTHER" id="PTHR34277">
    <property type="entry name" value="CLAVATA3/ESR (CLE)-RELATED PROTEIN 26"/>
    <property type="match status" value="1"/>
</dbReference>
<sequence length="143" mass="16382">MGGMKAFLGALVLLSLLWLILYSILVNHETKEITATTIDRLDFWKITQSERYDLQKSLNYVSKRIQINGIPNRKAGKGTRAATKNVSARAIKHVDVWKIIEAEKQYLQRNPNFNYVSKRRVPTGPNAIHNRKVGELREPPNRA</sequence>